<dbReference type="GO" id="GO:0008422">
    <property type="term" value="F:beta-glucosidase activity"/>
    <property type="evidence" value="ECO:0007669"/>
    <property type="project" value="TreeGrafter"/>
</dbReference>
<protein>
    <recommendedName>
        <fullName evidence="1">Non-lysosomal glucosylceramidase</fullName>
        <shortName evidence="1">NLGase</shortName>
        <ecNumber evidence="1">3.2.1.45</ecNumber>
    </recommendedName>
</protein>
<keyword evidence="5" id="KW-1185">Reference proteome</keyword>
<dbReference type="PANTHER" id="PTHR12654:SF0">
    <property type="entry name" value="NON-LYSOSOMAL GLUCOSYLCERAMIDASE"/>
    <property type="match status" value="1"/>
</dbReference>
<dbReference type="GO" id="GO:0016020">
    <property type="term" value="C:membrane"/>
    <property type="evidence" value="ECO:0007669"/>
    <property type="project" value="InterPro"/>
</dbReference>
<organism evidence="4 5">
    <name type="scientific">Exocentrus adspersus</name>
    <dbReference type="NCBI Taxonomy" id="1586481"/>
    <lineage>
        <taxon>Eukaryota</taxon>
        <taxon>Metazoa</taxon>
        <taxon>Ecdysozoa</taxon>
        <taxon>Arthropoda</taxon>
        <taxon>Hexapoda</taxon>
        <taxon>Insecta</taxon>
        <taxon>Pterygota</taxon>
        <taxon>Neoptera</taxon>
        <taxon>Endopterygota</taxon>
        <taxon>Coleoptera</taxon>
        <taxon>Polyphaga</taxon>
        <taxon>Cucujiformia</taxon>
        <taxon>Chrysomeloidea</taxon>
        <taxon>Cerambycidae</taxon>
        <taxon>Lamiinae</taxon>
        <taxon>Acanthocinini</taxon>
        <taxon>Exocentrus</taxon>
    </lineage>
</organism>
<dbReference type="InterPro" id="IPR008928">
    <property type="entry name" value="6-hairpin_glycosidase_sf"/>
</dbReference>
<feature type="domain" description="Glycosyl-hydrolase family 116 catalytic region" evidence="2">
    <location>
        <begin position="441"/>
        <end position="806"/>
    </location>
</feature>
<evidence type="ECO:0000256" key="1">
    <source>
        <dbReference type="PIRNR" id="PIRNR028944"/>
    </source>
</evidence>
<accession>A0AAV8VBC3</accession>
<dbReference type="InterPro" id="IPR052566">
    <property type="entry name" value="Non-lysos_glucosylceramidase"/>
</dbReference>
<dbReference type="Pfam" id="PF04685">
    <property type="entry name" value="DUF608"/>
    <property type="match status" value="1"/>
</dbReference>
<dbReference type="GO" id="GO:0006680">
    <property type="term" value="P:glucosylceramide catabolic process"/>
    <property type="evidence" value="ECO:0007669"/>
    <property type="project" value="InterPro"/>
</dbReference>
<proteinExistence type="inferred from homology"/>
<dbReference type="Gene3D" id="1.50.10.10">
    <property type="match status" value="1"/>
</dbReference>
<comment type="caution">
    <text evidence="4">The sequence shown here is derived from an EMBL/GenBank/DDBJ whole genome shotgun (WGS) entry which is preliminary data.</text>
</comment>
<dbReference type="GO" id="GO:0005975">
    <property type="term" value="P:carbohydrate metabolic process"/>
    <property type="evidence" value="ECO:0007669"/>
    <property type="project" value="InterPro"/>
</dbReference>
<dbReference type="AlphaFoldDB" id="A0AAV8VBC3"/>
<evidence type="ECO:0000259" key="2">
    <source>
        <dbReference type="Pfam" id="PF04685"/>
    </source>
</evidence>
<comment type="similarity">
    <text evidence="1">Belongs to the non-lysosomal glucosylceramidase family.</text>
</comment>
<keyword evidence="1" id="KW-0326">Glycosidase</keyword>
<feature type="domain" description="Glycosyl-hydrolase family 116 N-terminal" evidence="3">
    <location>
        <begin position="81"/>
        <end position="381"/>
    </location>
</feature>
<evidence type="ECO:0000313" key="4">
    <source>
        <dbReference type="EMBL" id="KAJ8911307.1"/>
    </source>
</evidence>
<dbReference type="Pfam" id="PF12215">
    <property type="entry name" value="Glyco_hydr_116N"/>
    <property type="match status" value="1"/>
</dbReference>
<keyword evidence="1" id="KW-0443">Lipid metabolism</keyword>
<dbReference type="InterPro" id="IPR006775">
    <property type="entry name" value="GH116_catalytic"/>
</dbReference>
<reference evidence="4 5" key="1">
    <citation type="journal article" date="2023" name="Insect Mol. Biol.">
        <title>Genome sequencing provides insights into the evolution of gene families encoding plant cell wall-degrading enzymes in longhorned beetles.</title>
        <authorList>
            <person name="Shin N.R."/>
            <person name="Okamura Y."/>
            <person name="Kirsch R."/>
            <person name="Pauchet Y."/>
        </authorList>
    </citation>
    <scope>NUCLEOTIDE SEQUENCE [LARGE SCALE GENOMIC DNA]</scope>
    <source>
        <strain evidence="4">EAD_L_NR</strain>
    </source>
</reference>
<evidence type="ECO:0000313" key="5">
    <source>
        <dbReference type="Proteomes" id="UP001159042"/>
    </source>
</evidence>
<dbReference type="InterPro" id="IPR012341">
    <property type="entry name" value="6hp_glycosidase-like_sf"/>
</dbReference>
<sequence length="818" mass="93025">MGTPTTAKDDVTSPPKYGLKVRLNHVYPENRSGNYTPSLRILWSIIPLVLRYLWYYIKYKLTGKSIVMDYMEVLRAKQIYGVPIGGIGCGTIGRGFRGEFCRFQLKPGLYEYNTVEANQFIITIKDDHQETIFHSLLSAFPTKSLKSWTSLIDPARCRYTGLYPRSWTEYDLSDYGIRLTCRQISPVIPHDYTNSSLPCAVFVWNIENVSNKDRTVTIAFTFKNGTGTKKSDRASTCSSKSFSYLNAEGVVLYHTIDKMPCSYALAAKASDGVKISKCLYFDPNSDGSKPWIELKNNGGFEKLPSSTHGHIFGEMGCGIAAKVTLAPSEAKETVMDLVWDMPTVNFPGKQRKYNRFYTEWFGMENAVLKIVDYAFNNYNSWEQSIYNWQKDVLSDSNLPDWYKSALFNESYFISDGGTVWFSLNEGEAEKLPDTDPRRTYGRFGYLEGHEYKMYNSYDVHFYASHALHKNWPYLQKCLHYDLRDSVFIEIPDKVKMLYDGVVCERKVVNSVPHDAGDPGEEPFQLINSYPVHDVSSWRDLGPKFVLQSYRDAFVTPSGVPDKQYVQDMYNACYTVMHRCLKFDVDDDGLIENSGAPDQTFDTWIMTGASAYCGGLWLAACAAMVAMSDVLGKLDDKNLFEDRLMKGKKSYDQKLWNGLFYNFDCSKNKFNSIMADQLCGQWYLRCCGVGEYPIVPKENVRTTLQTIYQNNVLSFCNGNMGAVNGFVNGDADDFTIQSLEVWTGVTYALAAAMIQEDMLEEAFRTAGGLYKSMTESFGLAFSTPEAVYAKKYYRSIGYMRPLSIWSMQLALEQKIKKAL</sequence>
<keyword evidence="1" id="KW-0472">Membrane</keyword>
<keyword evidence="1" id="KW-0378">Hydrolase</keyword>
<dbReference type="EMBL" id="JANEYG010000201">
    <property type="protein sequence ID" value="KAJ8911307.1"/>
    <property type="molecule type" value="Genomic_DNA"/>
</dbReference>
<comment type="catalytic activity">
    <reaction evidence="1">
        <text>a beta-D-glucosyl-(1&lt;-&gt;1')-N-acylsphing-4-enine + H2O = an N-acylsphing-4-enine + D-glucose</text>
        <dbReference type="Rhea" id="RHEA:13269"/>
        <dbReference type="ChEBI" id="CHEBI:4167"/>
        <dbReference type="ChEBI" id="CHEBI:15377"/>
        <dbReference type="ChEBI" id="CHEBI:22801"/>
        <dbReference type="ChEBI" id="CHEBI:52639"/>
        <dbReference type="EC" id="3.2.1.45"/>
    </reaction>
</comment>
<dbReference type="InterPro" id="IPR014551">
    <property type="entry name" value="B_Glucosidase_GBA2-typ"/>
</dbReference>
<dbReference type="SUPFAM" id="SSF48208">
    <property type="entry name" value="Six-hairpin glycosidases"/>
    <property type="match status" value="1"/>
</dbReference>
<dbReference type="PANTHER" id="PTHR12654">
    <property type="entry name" value="BILE ACID BETA-GLUCOSIDASE-RELATED"/>
    <property type="match status" value="1"/>
</dbReference>
<comment type="function">
    <text evidence="1">Non-lysosomal glucosylceramidase that catalyzes the hydrolysis of glucosylceramide (GlcCer) to free glucose and ceramide.</text>
</comment>
<dbReference type="GO" id="GO:0004348">
    <property type="term" value="F:glucosylceramidase activity"/>
    <property type="evidence" value="ECO:0007669"/>
    <property type="project" value="UniProtKB-EC"/>
</dbReference>
<evidence type="ECO:0000259" key="3">
    <source>
        <dbReference type="Pfam" id="PF12215"/>
    </source>
</evidence>
<dbReference type="EC" id="3.2.1.45" evidence="1"/>
<dbReference type="InterPro" id="IPR024462">
    <property type="entry name" value="GH116_N"/>
</dbReference>
<name>A0AAV8VBC3_9CUCU</name>
<gene>
    <name evidence="4" type="ORF">NQ315_017001</name>
</gene>
<dbReference type="PIRSF" id="PIRSF028944">
    <property type="entry name" value="Beta_gluc_GBA2"/>
    <property type="match status" value="1"/>
</dbReference>
<dbReference type="Proteomes" id="UP001159042">
    <property type="component" value="Unassembled WGS sequence"/>
</dbReference>